<evidence type="ECO:0000313" key="1">
    <source>
        <dbReference type="EMBL" id="CAB4807280.1"/>
    </source>
</evidence>
<accession>A0A6J6YCZ0</accession>
<gene>
    <name evidence="1" type="ORF">UFOPK2992_01347</name>
</gene>
<protein>
    <submittedName>
        <fullName evidence="1">Unannotated protein</fullName>
    </submittedName>
</protein>
<dbReference type="EMBL" id="CAFAAI010000248">
    <property type="protein sequence ID" value="CAB4807280.1"/>
    <property type="molecule type" value="Genomic_DNA"/>
</dbReference>
<dbReference type="AlphaFoldDB" id="A0A6J6YCZ0"/>
<name>A0A6J6YCZ0_9ZZZZ</name>
<proteinExistence type="predicted"/>
<sequence length="92" mass="9648">MLSVSMPKSLTPAALVDTATKCLLTADPSPCAPRPASNQSRAVEALVMVSIVVKVFDETTNSVLAGSRSARFWAISAPSTLLTNRHSMSACL</sequence>
<reference evidence="1" key="1">
    <citation type="submission" date="2020-05" db="EMBL/GenBank/DDBJ databases">
        <authorList>
            <person name="Chiriac C."/>
            <person name="Salcher M."/>
            <person name="Ghai R."/>
            <person name="Kavagutti S V."/>
        </authorList>
    </citation>
    <scope>NUCLEOTIDE SEQUENCE</scope>
</reference>
<organism evidence="1">
    <name type="scientific">freshwater metagenome</name>
    <dbReference type="NCBI Taxonomy" id="449393"/>
    <lineage>
        <taxon>unclassified sequences</taxon>
        <taxon>metagenomes</taxon>
        <taxon>ecological metagenomes</taxon>
    </lineage>
</organism>